<feature type="region of interest" description="Disordered" evidence="1">
    <location>
        <begin position="1"/>
        <end position="50"/>
    </location>
</feature>
<organism evidence="2 3">
    <name type="scientific">Ficus carica</name>
    <name type="common">Common fig</name>
    <dbReference type="NCBI Taxonomy" id="3494"/>
    <lineage>
        <taxon>Eukaryota</taxon>
        <taxon>Viridiplantae</taxon>
        <taxon>Streptophyta</taxon>
        <taxon>Embryophyta</taxon>
        <taxon>Tracheophyta</taxon>
        <taxon>Spermatophyta</taxon>
        <taxon>Magnoliopsida</taxon>
        <taxon>eudicotyledons</taxon>
        <taxon>Gunneridae</taxon>
        <taxon>Pentapetalae</taxon>
        <taxon>rosids</taxon>
        <taxon>fabids</taxon>
        <taxon>Rosales</taxon>
        <taxon>Moraceae</taxon>
        <taxon>Ficeae</taxon>
        <taxon>Ficus</taxon>
    </lineage>
</organism>
<reference evidence="2" key="1">
    <citation type="submission" date="2023-07" db="EMBL/GenBank/DDBJ databases">
        <title>draft genome sequence of fig (Ficus carica).</title>
        <authorList>
            <person name="Takahashi T."/>
            <person name="Nishimura K."/>
        </authorList>
    </citation>
    <scope>NUCLEOTIDE SEQUENCE</scope>
</reference>
<evidence type="ECO:0000256" key="1">
    <source>
        <dbReference type="SAM" id="MobiDB-lite"/>
    </source>
</evidence>
<proteinExistence type="predicted"/>
<keyword evidence="3" id="KW-1185">Reference proteome</keyword>
<name>A0AA88DLF8_FICCA</name>
<comment type="caution">
    <text evidence="2">The sequence shown here is derived from an EMBL/GenBank/DDBJ whole genome shotgun (WGS) entry which is preliminary data.</text>
</comment>
<gene>
    <name evidence="2" type="ORF">TIFTF001_026447</name>
</gene>
<protein>
    <submittedName>
        <fullName evidence="2">Uncharacterized protein</fullName>
    </submittedName>
</protein>
<dbReference type="Proteomes" id="UP001187192">
    <property type="component" value="Unassembled WGS sequence"/>
</dbReference>
<accession>A0AA88DLF8</accession>
<dbReference type="AlphaFoldDB" id="A0AA88DLF8"/>
<evidence type="ECO:0000313" key="3">
    <source>
        <dbReference type="Proteomes" id="UP001187192"/>
    </source>
</evidence>
<dbReference type="EMBL" id="BTGU01000069">
    <property type="protein sequence ID" value="GMN57340.1"/>
    <property type="molecule type" value="Genomic_DNA"/>
</dbReference>
<sequence>MGTANRVQGGDEDNVLSLTDQGWGGDGGELPRPTPTRGPALLPSLCSNGD</sequence>
<evidence type="ECO:0000313" key="2">
    <source>
        <dbReference type="EMBL" id="GMN57340.1"/>
    </source>
</evidence>